<dbReference type="PROSITE" id="PS51257">
    <property type="entry name" value="PROKAR_LIPOPROTEIN"/>
    <property type="match status" value="1"/>
</dbReference>
<keyword evidence="1" id="KW-0732">Signal</keyword>
<keyword evidence="4" id="KW-1185">Reference proteome</keyword>
<dbReference type="EMBL" id="JAHRWL010000002">
    <property type="protein sequence ID" value="MBV2361276.1"/>
    <property type="molecule type" value="Genomic_DNA"/>
</dbReference>
<feature type="chain" id="PRO_5045521811" evidence="1">
    <location>
        <begin position="23"/>
        <end position="443"/>
    </location>
</feature>
<reference evidence="3" key="1">
    <citation type="submission" date="2021-06" db="EMBL/GenBank/DDBJ databases">
        <title>Thalassococcus sp. CAU 1522 isolated from sea sand, Republic of Korea.</title>
        <authorList>
            <person name="Kim W."/>
        </authorList>
    </citation>
    <scope>NUCLEOTIDE SEQUENCE</scope>
    <source>
        <strain evidence="3">CAU 1522</strain>
    </source>
</reference>
<feature type="domain" description="Pyrrolo-quinoline quinone repeat" evidence="2">
    <location>
        <begin position="381"/>
        <end position="442"/>
    </location>
</feature>
<feature type="signal peptide" evidence="1">
    <location>
        <begin position="1"/>
        <end position="22"/>
    </location>
</feature>
<evidence type="ECO:0000313" key="4">
    <source>
        <dbReference type="Proteomes" id="UP001166293"/>
    </source>
</evidence>
<dbReference type="InterPro" id="IPR018391">
    <property type="entry name" value="PQQ_b-propeller_rpt"/>
</dbReference>
<dbReference type="SMART" id="SM00564">
    <property type="entry name" value="PQQ"/>
    <property type="match status" value="6"/>
</dbReference>
<accession>A0ABS6NB84</accession>
<evidence type="ECO:0000256" key="1">
    <source>
        <dbReference type="SAM" id="SignalP"/>
    </source>
</evidence>
<dbReference type="PANTHER" id="PTHR34512">
    <property type="entry name" value="CELL SURFACE PROTEIN"/>
    <property type="match status" value="1"/>
</dbReference>
<comment type="caution">
    <text evidence="3">The sequence shown here is derived from an EMBL/GenBank/DDBJ whole genome shotgun (WGS) entry which is preliminary data.</text>
</comment>
<evidence type="ECO:0000313" key="3">
    <source>
        <dbReference type="EMBL" id="MBV2361276.1"/>
    </source>
</evidence>
<dbReference type="PANTHER" id="PTHR34512:SF30">
    <property type="entry name" value="OUTER MEMBRANE PROTEIN ASSEMBLY FACTOR BAMB"/>
    <property type="match status" value="1"/>
</dbReference>
<evidence type="ECO:0000259" key="2">
    <source>
        <dbReference type="Pfam" id="PF13360"/>
    </source>
</evidence>
<dbReference type="InterPro" id="IPR002372">
    <property type="entry name" value="PQQ_rpt_dom"/>
</dbReference>
<dbReference type="Proteomes" id="UP001166293">
    <property type="component" value="Unassembled WGS sequence"/>
</dbReference>
<proteinExistence type="predicted"/>
<name>A0ABS6NB84_9RHOB</name>
<sequence>MQARAKLTGMALFALIGLAACADRDPVLVGDRLGVRDVLESQGGADVIPENQSRAIALAAQQSNASWPQSAVSPAYRTDHAALGLPLQPLWSLSIGAGDSRRQRLNTDPVVADGRIYTMDAESQVRAVSTAGALLWSYDLIPLRDGVEQGQGGGLAFADGRLFVSSGFGTLTALDAASGQEIWTQRLGNTATGKPTVAGDLVYVVGGDSTGWAIEAGNGRIRWQIEGQGDSNNVAGGPAPAVDDDLVIFSFGEAFVQAAFRKGGLGRWGADILGRRTGVTVAGIDDITGDPLIDGSTVYVGNHSGRVVALSTGDGERLWTAKHGALGPVWPAGDSVFFVSDRNQLIRLDAATGEQIWAVDLPGYKPERRPQRRRDTAFAHHGPILAGGRLIVASSDGLLRYFDPTDGALAGQTPIDGGATTRPVVAGGTLYVVSKKGVLHAYR</sequence>
<protein>
    <submittedName>
        <fullName evidence="3">PQQ-like beta-propeller repeat protein</fullName>
    </submittedName>
</protein>
<dbReference type="Pfam" id="PF13360">
    <property type="entry name" value="PQQ_2"/>
    <property type="match status" value="2"/>
</dbReference>
<gene>
    <name evidence="3" type="ORF">KUH32_16040</name>
</gene>
<organism evidence="3 4">
    <name type="scientific">Thalassococcus arenae</name>
    <dbReference type="NCBI Taxonomy" id="2851652"/>
    <lineage>
        <taxon>Bacteria</taxon>
        <taxon>Pseudomonadati</taxon>
        <taxon>Pseudomonadota</taxon>
        <taxon>Alphaproteobacteria</taxon>
        <taxon>Rhodobacterales</taxon>
        <taxon>Roseobacteraceae</taxon>
        <taxon>Thalassococcus</taxon>
    </lineage>
</organism>
<feature type="domain" description="Pyrrolo-quinoline quinone repeat" evidence="2">
    <location>
        <begin position="122"/>
        <end position="358"/>
    </location>
</feature>